<feature type="region of interest" description="Disordered" evidence="1">
    <location>
        <begin position="234"/>
        <end position="272"/>
    </location>
</feature>
<feature type="compositionally biased region" description="Basic and acidic residues" evidence="1">
    <location>
        <begin position="240"/>
        <end position="272"/>
    </location>
</feature>
<dbReference type="AlphaFoldDB" id="A0A699HEB3"/>
<dbReference type="InterPro" id="IPR013103">
    <property type="entry name" value="RVT_2"/>
</dbReference>
<dbReference type="Pfam" id="PF07727">
    <property type="entry name" value="RVT_2"/>
    <property type="match status" value="1"/>
</dbReference>
<evidence type="ECO:0000259" key="2">
    <source>
        <dbReference type="Pfam" id="PF07727"/>
    </source>
</evidence>
<comment type="caution">
    <text evidence="3">The sequence shown here is derived from an EMBL/GenBank/DDBJ whole genome shotgun (WGS) entry which is preliminary data.</text>
</comment>
<feature type="domain" description="Reverse transcriptase Ty1/copia-type" evidence="2">
    <location>
        <begin position="12"/>
        <end position="88"/>
    </location>
</feature>
<gene>
    <name evidence="3" type="ORF">Tci_369167</name>
</gene>
<reference evidence="3" key="1">
    <citation type="journal article" date="2019" name="Sci. Rep.">
        <title>Draft genome of Tanacetum cinerariifolium, the natural source of mosquito coil.</title>
        <authorList>
            <person name="Yamashiro T."/>
            <person name="Shiraishi A."/>
            <person name="Satake H."/>
            <person name="Nakayama K."/>
        </authorList>
    </citation>
    <scope>NUCLEOTIDE SEQUENCE</scope>
</reference>
<feature type="compositionally biased region" description="Basic and acidic residues" evidence="1">
    <location>
        <begin position="284"/>
        <end position="300"/>
    </location>
</feature>
<name>A0A699HEB3_TANCI</name>
<evidence type="ECO:0000313" key="3">
    <source>
        <dbReference type="EMBL" id="GEX97192.1"/>
    </source>
</evidence>
<dbReference type="EMBL" id="BKCJ010142627">
    <property type="protein sequence ID" value="GEX97192.1"/>
    <property type="molecule type" value="Genomic_DNA"/>
</dbReference>
<proteinExistence type="predicted"/>
<sequence length="598" mass="69658">MQEELNEFECLDVWELVPHPDRVMIITLKWIYKVKLDELGGVFKNKARFVARGYHQEKGIDFEESFDLFARLEAIRIFLAFAAQMNMIENDEQSQEKIVVLHEDINLEVVSAQVQDVEQATITALGTQNETTGAPPSSSSHSVSYNYGTTEISKSAKDIHKIKMENAAKQQESQYTITSSDKVTLKEFDHKRTLFDTMTKSKSFDRNPKHSALYHALIESILEDKDAIDKGVANKLKKRKPDDAKRDEDPPARPDQWLKKRKTSKDTEPSKKLEIHKCHRIYENMGKTDETPSVKADPKNWFKKPKRPHTPDPVWNTGKTIDDGPTQNWLSDLAIVKKPSKTSNKLMSTPIDFTVFSLNRLQISDITKADLVRPIYNLLKGTCKSYVELEYNIKECYKALNDQLDWNNPKGDKYPFDLSKPLPLVESRNRLIVLDDYFFNNDLAYFDVIVNLVVALCMFIRRIVIQNRVEDLQLGVESYQKKLNISKLRTRDEDLSRRAPHTTLSNPQRVIYKDKLNRKRLMRFDELHKFSDGTLQSVQDIVHDMANNLRMGYNKVMPRMKWCILDKKHSYIMVKDIDRQLLERRLMRSLEKFVHGRE</sequence>
<feature type="region of interest" description="Disordered" evidence="1">
    <location>
        <begin position="284"/>
        <end position="321"/>
    </location>
</feature>
<accession>A0A699HEB3</accession>
<organism evidence="3">
    <name type="scientific">Tanacetum cinerariifolium</name>
    <name type="common">Dalmatian daisy</name>
    <name type="synonym">Chrysanthemum cinerariifolium</name>
    <dbReference type="NCBI Taxonomy" id="118510"/>
    <lineage>
        <taxon>Eukaryota</taxon>
        <taxon>Viridiplantae</taxon>
        <taxon>Streptophyta</taxon>
        <taxon>Embryophyta</taxon>
        <taxon>Tracheophyta</taxon>
        <taxon>Spermatophyta</taxon>
        <taxon>Magnoliopsida</taxon>
        <taxon>eudicotyledons</taxon>
        <taxon>Gunneridae</taxon>
        <taxon>Pentapetalae</taxon>
        <taxon>asterids</taxon>
        <taxon>campanulids</taxon>
        <taxon>Asterales</taxon>
        <taxon>Asteraceae</taxon>
        <taxon>Asteroideae</taxon>
        <taxon>Anthemideae</taxon>
        <taxon>Anthemidinae</taxon>
        <taxon>Tanacetum</taxon>
    </lineage>
</organism>
<protein>
    <submittedName>
        <fullName evidence="3">Retrovirus-related Pol polyprotein from transposon TNT 1-94</fullName>
    </submittedName>
</protein>
<evidence type="ECO:0000256" key="1">
    <source>
        <dbReference type="SAM" id="MobiDB-lite"/>
    </source>
</evidence>